<evidence type="ECO:0000313" key="2">
    <source>
        <dbReference type="Proteomes" id="UP000789570"/>
    </source>
</evidence>
<gene>
    <name evidence="1" type="ORF">FCALED_LOCUS16056</name>
</gene>
<protein>
    <submittedName>
        <fullName evidence="1">4455_t:CDS:1</fullName>
    </submittedName>
</protein>
<evidence type="ECO:0000313" key="1">
    <source>
        <dbReference type="EMBL" id="CAG8747334.1"/>
    </source>
</evidence>
<organism evidence="1 2">
    <name type="scientific">Funneliformis caledonium</name>
    <dbReference type="NCBI Taxonomy" id="1117310"/>
    <lineage>
        <taxon>Eukaryota</taxon>
        <taxon>Fungi</taxon>
        <taxon>Fungi incertae sedis</taxon>
        <taxon>Mucoromycota</taxon>
        <taxon>Glomeromycotina</taxon>
        <taxon>Glomeromycetes</taxon>
        <taxon>Glomerales</taxon>
        <taxon>Glomeraceae</taxon>
        <taxon>Funneliformis</taxon>
    </lineage>
</organism>
<comment type="caution">
    <text evidence="1">The sequence shown here is derived from an EMBL/GenBank/DDBJ whole genome shotgun (WGS) entry which is preliminary data.</text>
</comment>
<dbReference type="Proteomes" id="UP000789570">
    <property type="component" value="Unassembled WGS sequence"/>
</dbReference>
<name>A0A9N9IT26_9GLOM</name>
<sequence>LENETDSQESNIDKVVFTDDINSKLEKALESFRIKFGVS</sequence>
<dbReference type="EMBL" id="CAJVPQ010017037">
    <property type="protein sequence ID" value="CAG8747334.1"/>
    <property type="molecule type" value="Genomic_DNA"/>
</dbReference>
<feature type="non-terminal residue" evidence="1">
    <location>
        <position position="1"/>
    </location>
</feature>
<reference evidence="1" key="1">
    <citation type="submission" date="2021-06" db="EMBL/GenBank/DDBJ databases">
        <authorList>
            <person name="Kallberg Y."/>
            <person name="Tangrot J."/>
            <person name="Rosling A."/>
        </authorList>
    </citation>
    <scope>NUCLEOTIDE SEQUENCE</scope>
    <source>
        <strain evidence="1">UK204</strain>
    </source>
</reference>
<keyword evidence="2" id="KW-1185">Reference proteome</keyword>
<accession>A0A9N9IT26</accession>
<proteinExistence type="predicted"/>
<dbReference type="AlphaFoldDB" id="A0A9N9IT26"/>